<dbReference type="PANTHER" id="PTHR11079">
    <property type="entry name" value="CYTOSINE DEAMINASE FAMILY MEMBER"/>
    <property type="match status" value="1"/>
</dbReference>
<dbReference type="EMBL" id="BQXS01013855">
    <property type="protein sequence ID" value="GKT29793.1"/>
    <property type="molecule type" value="Genomic_DNA"/>
</dbReference>
<evidence type="ECO:0008006" key="5">
    <source>
        <dbReference type="Google" id="ProtNLM"/>
    </source>
</evidence>
<evidence type="ECO:0000256" key="1">
    <source>
        <dbReference type="ARBA" id="ARBA00022694"/>
    </source>
</evidence>
<gene>
    <name evidence="3" type="ORF">ADUPG1_014202</name>
</gene>
<keyword evidence="1" id="KW-0819">tRNA processing</keyword>
<proteinExistence type="inferred from homology"/>
<dbReference type="Proteomes" id="UP001057375">
    <property type="component" value="Unassembled WGS sequence"/>
</dbReference>
<name>A0ABQ5KB57_9EUKA</name>
<comment type="similarity">
    <text evidence="2">Belongs to the cytidine and deoxycytidylate deaminase family. ADAT3 subfamily.</text>
</comment>
<keyword evidence="4" id="KW-1185">Reference proteome</keyword>
<organism evidence="3 4">
    <name type="scientific">Aduncisulcus paluster</name>
    <dbReference type="NCBI Taxonomy" id="2918883"/>
    <lineage>
        <taxon>Eukaryota</taxon>
        <taxon>Metamonada</taxon>
        <taxon>Carpediemonas-like organisms</taxon>
        <taxon>Aduncisulcus</taxon>
    </lineage>
</organism>
<evidence type="ECO:0000313" key="3">
    <source>
        <dbReference type="EMBL" id="GKT29793.1"/>
    </source>
</evidence>
<dbReference type="Gene3D" id="3.40.140.10">
    <property type="entry name" value="Cytidine Deaminase, domain 2"/>
    <property type="match status" value="1"/>
</dbReference>
<dbReference type="SUPFAM" id="SSF53927">
    <property type="entry name" value="Cytidine deaminase-like"/>
    <property type="match status" value="1"/>
</dbReference>
<dbReference type="InterPro" id="IPR016193">
    <property type="entry name" value="Cytidine_deaminase-like"/>
</dbReference>
<evidence type="ECO:0000313" key="4">
    <source>
        <dbReference type="Proteomes" id="UP001057375"/>
    </source>
</evidence>
<accession>A0ABQ5KB57</accession>
<reference evidence="3" key="1">
    <citation type="submission" date="2022-03" db="EMBL/GenBank/DDBJ databases">
        <title>Draft genome sequence of Aduncisulcus paluster, a free-living microaerophilic Fornicata.</title>
        <authorList>
            <person name="Yuyama I."/>
            <person name="Kume K."/>
            <person name="Tamura T."/>
            <person name="Inagaki Y."/>
            <person name="Hashimoto T."/>
        </authorList>
    </citation>
    <scope>NUCLEOTIDE SEQUENCE</scope>
    <source>
        <strain evidence="3">NY0171</strain>
    </source>
</reference>
<dbReference type="PANTHER" id="PTHR11079:SF156">
    <property type="entry name" value="INACTIVE TRNA-SPECIFIC ADENOSINE DEAMINASE-LIKE PROTEIN 3-RELATED"/>
    <property type="match status" value="1"/>
</dbReference>
<protein>
    <recommendedName>
        <fullName evidence="5">CMP/dCMP-type deaminase domain-containing protein</fullName>
    </recommendedName>
</protein>
<comment type="caution">
    <text evidence="3">The sequence shown here is derived from an EMBL/GenBank/DDBJ whole genome shotgun (WGS) entry which is preliminary data.</text>
</comment>
<sequence length="345" mass="38992">MDVIGESSFTLVKKTQKIEYNIYLAVHIKKRAISQLITLLSQHEEFICPEFVKRVHPKDLRDFRSPIPIEEPSLYSFSTPSDCKIVLIGKESECEGTIREKILSPFELSQYYRVVLPNQPIFIGWPVIIHSKQEETVETLISEIQKIKVVEILKHLQELSDSSVSSRFSRSTSSSTSPIQCKQVACIYDPKSDKIISLHLSECPTSHDDEEIRPFDIIHAHGSSSASVPLPPSPSVKCDNPLITPDIHKVIPFIPSKLRHAPYLCIRTACAEMSGKPTSYLCRDMWCVCLFEPCPFCAMTMLHARVGMVIYAIENTQNGALGSKLMLHECKGLNHRYHVIKCAIK</sequence>
<evidence type="ECO:0000256" key="2">
    <source>
        <dbReference type="ARBA" id="ARBA00038160"/>
    </source>
</evidence>